<keyword evidence="6 12" id="KW-1133">Transmembrane helix</keyword>
<feature type="transmembrane region" description="Helical" evidence="12">
    <location>
        <begin position="353"/>
        <end position="380"/>
    </location>
</feature>
<evidence type="ECO:0000256" key="12">
    <source>
        <dbReference type="SAM" id="Phobius"/>
    </source>
</evidence>
<keyword evidence="9 12" id="KW-0472">Membrane</keyword>
<evidence type="ECO:0000256" key="5">
    <source>
        <dbReference type="ARBA" id="ARBA00022692"/>
    </source>
</evidence>
<dbReference type="Pfam" id="PF00474">
    <property type="entry name" value="SSF"/>
    <property type="match status" value="1"/>
</dbReference>
<comment type="subcellular location">
    <subcellularLocation>
        <location evidence="1">Cell membrane</location>
        <topology evidence="1">Multi-pass membrane protein</topology>
    </subcellularLocation>
</comment>
<feature type="transmembrane region" description="Helical" evidence="12">
    <location>
        <begin position="155"/>
        <end position="177"/>
    </location>
</feature>
<keyword evidence="5 12" id="KW-0812">Transmembrane</keyword>
<evidence type="ECO:0000313" key="13">
    <source>
        <dbReference type="EMBL" id="UOG75965.1"/>
    </source>
</evidence>
<dbReference type="EMBL" id="CP094669">
    <property type="protein sequence ID" value="UOG75965.1"/>
    <property type="molecule type" value="Genomic_DNA"/>
</dbReference>
<keyword evidence="8" id="KW-0406">Ion transport</keyword>
<evidence type="ECO:0000256" key="10">
    <source>
        <dbReference type="ARBA" id="ARBA00023201"/>
    </source>
</evidence>
<dbReference type="PANTHER" id="PTHR42985:SF32">
    <property type="entry name" value="SODIUM IODIDE SYMPORTER"/>
    <property type="match status" value="1"/>
</dbReference>
<evidence type="ECO:0000256" key="7">
    <source>
        <dbReference type="ARBA" id="ARBA00023053"/>
    </source>
</evidence>
<reference evidence="13 14" key="1">
    <citation type="submission" date="2022-03" db="EMBL/GenBank/DDBJ databases">
        <title>Hymenobactersp. isolated from the air.</title>
        <authorList>
            <person name="Won M."/>
            <person name="Kwon S.-W."/>
        </authorList>
    </citation>
    <scope>NUCLEOTIDE SEQUENCE [LARGE SCALE GENOMIC DNA]</scope>
    <source>
        <strain evidence="13 14">KACC 21982</strain>
    </source>
</reference>
<feature type="transmembrane region" description="Helical" evidence="12">
    <location>
        <begin position="189"/>
        <end position="212"/>
    </location>
</feature>
<keyword evidence="4" id="KW-1003">Cell membrane</keyword>
<feature type="transmembrane region" description="Helical" evidence="12">
    <location>
        <begin position="429"/>
        <end position="450"/>
    </location>
</feature>
<dbReference type="Gene3D" id="1.20.1730.10">
    <property type="entry name" value="Sodium/glucose cotransporter"/>
    <property type="match status" value="1"/>
</dbReference>
<dbReference type="CDD" id="cd11495">
    <property type="entry name" value="SLC5sbd_NIS-like_u3"/>
    <property type="match status" value="1"/>
</dbReference>
<keyword evidence="7" id="KW-0915">Sodium</keyword>
<dbReference type="RefSeq" id="WP_243800473.1">
    <property type="nucleotide sequence ID" value="NZ_CP094669.1"/>
</dbReference>
<proteinExistence type="inferred from homology"/>
<evidence type="ECO:0000256" key="11">
    <source>
        <dbReference type="RuleBase" id="RU362091"/>
    </source>
</evidence>
<protein>
    <submittedName>
        <fullName evidence="13">Sodium:solute symporter</fullName>
    </submittedName>
</protein>
<evidence type="ECO:0000256" key="4">
    <source>
        <dbReference type="ARBA" id="ARBA00022475"/>
    </source>
</evidence>
<feature type="transmembrane region" description="Helical" evidence="12">
    <location>
        <begin position="39"/>
        <end position="56"/>
    </location>
</feature>
<feature type="transmembrane region" description="Helical" evidence="12">
    <location>
        <begin position="271"/>
        <end position="296"/>
    </location>
</feature>
<evidence type="ECO:0000256" key="1">
    <source>
        <dbReference type="ARBA" id="ARBA00004651"/>
    </source>
</evidence>
<feature type="transmembrane region" description="Helical" evidence="12">
    <location>
        <begin position="495"/>
        <end position="513"/>
    </location>
</feature>
<evidence type="ECO:0000256" key="3">
    <source>
        <dbReference type="ARBA" id="ARBA00022448"/>
    </source>
</evidence>
<accession>A0ABY4D0A6</accession>
<keyword evidence="10" id="KW-0739">Sodium transport</keyword>
<feature type="transmembrane region" description="Helical" evidence="12">
    <location>
        <begin position="6"/>
        <end position="27"/>
    </location>
</feature>
<dbReference type="PROSITE" id="PS50283">
    <property type="entry name" value="NA_SOLUT_SYMP_3"/>
    <property type="match status" value="1"/>
</dbReference>
<evidence type="ECO:0000256" key="6">
    <source>
        <dbReference type="ARBA" id="ARBA00022989"/>
    </source>
</evidence>
<dbReference type="Proteomes" id="UP000831113">
    <property type="component" value="Chromosome"/>
</dbReference>
<keyword evidence="14" id="KW-1185">Reference proteome</keyword>
<gene>
    <name evidence="13" type="ORF">MTX78_05035</name>
</gene>
<dbReference type="NCBIfam" id="TIGR00813">
    <property type="entry name" value="sss"/>
    <property type="match status" value="1"/>
</dbReference>
<feature type="transmembrane region" description="Helical" evidence="12">
    <location>
        <begin position="457"/>
        <end position="475"/>
    </location>
</feature>
<feature type="transmembrane region" description="Helical" evidence="12">
    <location>
        <begin position="232"/>
        <end position="250"/>
    </location>
</feature>
<feature type="transmembrane region" description="Helical" evidence="12">
    <location>
        <begin position="401"/>
        <end position="423"/>
    </location>
</feature>
<dbReference type="InterPro" id="IPR038377">
    <property type="entry name" value="Na/Glc_symporter_sf"/>
</dbReference>
<dbReference type="InterPro" id="IPR051163">
    <property type="entry name" value="Sodium:Solute_Symporter_SSF"/>
</dbReference>
<feature type="transmembrane region" description="Helical" evidence="12">
    <location>
        <begin position="76"/>
        <end position="95"/>
    </location>
</feature>
<keyword evidence="3" id="KW-0813">Transport</keyword>
<evidence type="ECO:0000256" key="2">
    <source>
        <dbReference type="ARBA" id="ARBA00006434"/>
    </source>
</evidence>
<evidence type="ECO:0000313" key="14">
    <source>
        <dbReference type="Proteomes" id="UP000831113"/>
    </source>
</evidence>
<feature type="transmembrane region" description="Helical" evidence="12">
    <location>
        <begin position="121"/>
        <end position="143"/>
    </location>
</feature>
<dbReference type="InterPro" id="IPR001734">
    <property type="entry name" value="Na/solute_symporter"/>
</dbReference>
<evidence type="ECO:0000256" key="8">
    <source>
        <dbReference type="ARBA" id="ARBA00023065"/>
    </source>
</evidence>
<comment type="similarity">
    <text evidence="2 11">Belongs to the sodium:solute symporter (SSF) (TC 2.A.21) family.</text>
</comment>
<name>A0ABY4D0A6_9BACT</name>
<sequence>MNNLRVLDLAIIALYLVAMIAVGVYFARKNKNPEQYSSASGSIPGWAIGMSIYATFLSSNTFLGVPGKAFGTNWNAFVFSVSMPLAAWVAARYFVPFYRSTGEISAYTHLEKRFGSWARTYAVVCFLLTQLARIGSIFFGIALTLQALTGFSMEMIMLMTGICIIVYTVLGGIEAVIWTEVVQGVIKTFGALLILYLIVENMPGGVANIGTIGQQNDKFSLGGFAPDFTQSTFWVVLLYGFFINLNNFGVDQNYVQRYHTAASAKQAAKSIWLCVLLYLPASLLFFVIGTALFAYYQVHPELIEAVKLKVAAERLPLTATAAQISQTAAQLLPTDYGDKVMPHFMVTKIPPGFVGLIVSAILSAAMSTISSGMNASATVFTADIYERYFKPNLSGRQTMRMLHLGTVVVGLMGMGTGIAMIGVKSVLDVWWELSGIFAAGMLGLFLLAVISRQTRNHEALTATAIGVLVILWMTFSPSLPESFGPLRNPLHKSMIIVVGTLTIFLIGLLLSRLRKSPVVASRPEEIELPVH</sequence>
<organism evidence="13 14">
    <name type="scientific">Hymenobacter tibetensis</name>
    <dbReference type="NCBI Taxonomy" id="497967"/>
    <lineage>
        <taxon>Bacteria</taxon>
        <taxon>Pseudomonadati</taxon>
        <taxon>Bacteroidota</taxon>
        <taxon>Cytophagia</taxon>
        <taxon>Cytophagales</taxon>
        <taxon>Hymenobacteraceae</taxon>
        <taxon>Hymenobacter</taxon>
    </lineage>
</organism>
<evidence type="ECO:0000256" key="9">
    <source>
        <dbReference type="ARBA" id="ARBA00023136"/>
    </source>
</evidence>
<dbReference type="PANTHER" id="PTHR42985">
    <property type="entry name" value="SODIUM-COUPLED MONOCARBOXYLATE TRANSPORTER"/>
    <property type="match status" value="1"/>
</dbReference>